<dbReference type="OrthoDB" id="9121563at2"/>
<evidence type="ECO:0000256" key="3">
    <source>
        <dbReference type="ARBA" id="ARBA00012438"/>
    </source>
</evidence>
<evidence type="ECO:0000256" key="10">
    <source>
        <dbReference type="SAM" id="Phobius"/>
    </source>
</evidence>
<evidence type="ECO:0000256" key="6">
    <source>
        <dbReference type="ARBA" id="ARBA00022692"/>
    </source>
</evidence>
<dbReference type="AlphaFoldDB" id="K0N8U4"/>
<dbReference type="CDD" id="cd00082">
    <property type="entry name" value="HisKA"/>
    <property type="match status" value="1"/>
</dbReference>
<keyword evidence="10" id="KW-0472">Membrane</keyword>
<evidence type="ECO:0000256" key="4">
    <source>
        <dbReference type="ARBA" id="ARBA00022553"/>
    </source>
</evidence>
<dbReference type="InterPro" id="IPR005467">
    <property type="entry name" value="His_kinase_dom"/>
</dbReference>
<proteinExistence type="predicted"/>
<gene>
    <name evidence="13" type="ordered locus">TOL2_C21830</name>
</gene>
<dbReference type="SUPFAM" id="SSF47384">
    <property type="entry name" value="Homodimeric domain of signal transducing histidine kinase"/>
    <property type="match status" value="1"/>
</dbReference>
<dbReference type="SUPFAM" id="SSF55874">
    <property type="entry name" value="ATPase domain of HSP90 chaperone/DNA topoisomerase II/histidine kinase"/>
    <property type="match status" value="1"/>
</dbReference>
<organism evidence="13 14">
    <name type="scientific">Desulfobacula toluolica (strain DSM 7467 / Tol2)</name>
    <dbReference type="NCBI Taxonomy" id="651182"/>
    <lineage>
        <taxon>Bacteria</taxon>
        <taxon>Pseudomonadati</taxon>
        <taxon>Thermodesulfobacteriota</taxon>
        <taxon>Desulfobacteria</taxon>
        <taxon>Desulfobacterales</taxon>
        <taxon>Desulfobacteraceae</taxon>
        <taxon>Desulfobacula</taxon>
    </lineage>
</organism>
<protein>
    <recommendedName>
        <fullName evidence="3">histidine kinase</fullName>
        <ecNumber evidence="3">2.7.13.3</ecNumber>
    </recommendedName>
</protein>
<comment type="catalytic activity">
    <reaction evidence="1">
        <text>ATP + protein L-histidine = ADP + protein N-phospho-L-histidine.</text>
        <dbReference type="EC" id="2.7.13.3"/>
    </reaction>
</comment>
<keyword evidence="6 10" id="KW-0812">Transmembrane</keyword>
<dbReference type="HOGENOM" id="CLU_000445_89_37_7"/>
<evidence type="ECO:0000256" key="5">
    <source>
        <dbReference type="ARBA" id="ARBA00022679"/>
    </source>
</evidence>
<comment type="subcellular location">
    <subcellularLocation>
        <location evidence="2">Membrane</location>
    </subcellularLocation>
</comment>
<feature type="domain" description="Histidine kinase" evidence="11">
    <location>
        <begin position="222"/>
        <end position="412"/>
    </location>
</feature>
<dbReference type="Gene3D" id="6.10.340.10">
    <property type="match status" value="1"/>
</dbReference>
<evidence type="ECO:0000313" key="13">
    <source>
        <dbReference type="EMBL" id="CCK80344.1"/>
    </source>
</evidence>
<keyword evidence="7 13" id="KW-0418">Kinase</keyword>
<dbReference type="InterPro" id="IPR036097">
    <property type="entry name" value="HisK_dim/P_sf"/>
</dbReference>
<dbReference type="InterPro" id="IPR003594">
    <property type="entry name" value="HATPase_dom"/>
</dbReference>
<dbReference type="RefSeq" id="WP_014957656.1">
    <property type="nucleotide sequence ID" value="NC_018645.1"/>
</dbReference>
<dbReference type="GO" id="GO:0005886">
    <property type="term" value="C:plasma membrane"/>
    <property type="evidence" value="ECO:0007669"/>
    <property type="project" value="TreeGrafter"/>
</dbReference>
<evidence type="ECO:0000259" key="12">
    <source>
        <dbReference type="PROSITE" id="PS50885"/>
    </source>
</evidence>
<evidence type="ECO:0000256" key="2">
    <source>
        <dbReference type="ARBA" id="ARBA00004370"/>
    </source>
</evidence>
<feature type="transmembrane region" description="Helical" evidence="10">
    <location>
        <begin position="12"/>
        <end position="34"/>
    </location>
</feature>
<dbReference type="Pfam" id="PF00512">
    <property type="entry name" value="HisKA"/>
    <property type="match status" value="1"/>
</dbReference>
<dbReference type="PANTHER" id="PTHR45436">
    <property type="entry name" value="SENSOR HISTIDINE KINASE YKOH"/>
    <property type="match status" value="1"/>
</dbReference>
<dbReference type="SMART" id="SM00387">
    <property type="entry name" value="HATPase_c"/>
    <property type="match status" value="1"/>
</dbReference>
<dbReference type="InterPro" id="IPR003661">
    <property type="entry name" value="HisK_dim/P_dom"/>
</dbReference>
<dbReference type="Gene3D" id="3.30.565.10">
    <property type="entry name" value="Histidine kinase-like ATPase, C-terminal domain"/>
    <property type="match status" value="1"/>
</dbReference>
<evidence type="ECO:0000256" key="1">
    <source>
        <dbReference type="ARBA" id="ARBA00000085"/>
    </source>
</evidence>
<feature type="transmembrane region" description="Helical" evidence="10">
    <location>
        <begin position="135"/>
        <end position="156"/>
    </location>
</feature>
<dbReference type="EMBL" id="FO203503">
    <property type="protein sequence ID" value="CCK80344.1"/>
    <property type="molecule type" value="Genomic_DNA"/>
</dbReference>
<keyword evidence="9" id="KW-0902">Two-component regulatory system</keyword>
<dbReference type="InterPro" id="IPR036890">
    <property type="entry name" value="HATPase_C_sf"/>
</dbReference>
<reference evidence="13 14" key="1">
    <citation type="journal article" date="2013" name="Environ. Microbiol.">
        <title>Complete genome, catabolic sub-proteomes and key-metabolites of Desulfobacula toluolica Tol2, a marine, aromatic compound-degrading, sulfate-reducing bacterium.</title>
        <authorList>
            <person name="Wohlbrand L."/>
            <person name="Jacob J.H."/>
            <person name="Kube M."/>
            <person name="Mussmann M."/>
            <person name="Jarling R."/>
            <person name="Beck A."/>
            <person name="Amann R."/>
            <person name="Wilkes H."/>
            <person name="Reinhardt R."/>
            <person name="Rabus R."/>
        </authorList>
    </citation>
    <scope>NUCLEOTIDE SEQUENCE [LARGE SCALE GENOMIC DNA]</scope>
    <source>
        <strain evidence="14">DSM 7467 / Tol2</strain>
    </source>
</reference>
<evidence type="ECO:0000256" key="9">
    <source>
        <dbReference type="ARBA" id="ARBA00023012"/>
    </source>
</evidence>
<keyword evidence="5 13" id="KW-0808">Transferase</keyword>
<dbReference type="PROSITE" id="PS50109">
    <property type="entry name" value="HIS_KIN"/>
    <property type="match status" value="1"/>
</dbReference>
<dbReference type="PANTHER" id="PTHR45436:SF16">
    <property type="entry name" value="HISTIDINE KINASE"/>
    <property type="match status" value="1"/>
</dbReference>
<evidence type="ECO:0000256" key="8">
    <source>
        <dbReference type="ARBA" id="ARBA00022989"/>
    </source>
</evidence>
<dbReference type="SUPFAM" id="SSF158472">
    <property type="entry name" value="HAMP domain-like"/>
    <property type="match status" value="1"/>
</dbReference>
<dbReference type="KEGG" id="dto:TOL2_C21830"/>
<keyword evidence="14" id="KW-1185">Reference proteome</keyword>
<dbReference type="Proteomes" id="UP000007347">
    <property type="component" value="Chromosome"/>
</dbReference>
<dbReference type="SMART" id="SM00388">
    <property type="entry name" value="HisKA"/>
    <property type="match status" value="1"/>
</dbReference>
<accession>K0N8U4</accession>
<dbReference type="EC" id="2.7.13.3" evidence="3"/>
<dbReference type="GO" id="GO:0000155">
    <property type="term" value="F:phosphorelay sensor kinase activity"/>
    <property type="evidence" value="ECO:0007669"/>
    <property type="project" value="InterPro"/>
</dbReference>
<dbReference type="Gene3D" id="1.10.287.130">
    <property type="match status" value="1"/>
</dbReference>
<dbReference type="InterPro" id="IPR003660">
    <property type="entry name" value="HAMP_dom"/>
</dbReference>
<evidence type="ECO:0000256" key="7">
    <source>
        <dbReference type="ARBA" id="ARBA00022777"/>
    </source>
</evidence>
<dbReference type="STRING" id="651182.TOL2_C21830"/>
<dbReference type="InterPro" id="IPR050428">
    <property type="entry name" value="TCS_sensor_his_kinase"/>
</dbReference>
<dbReference type="PROSITE" id="PS50885">
    <property type="entry name" value="HAMP"/>
    <property type="match status" value="1"/>
</dbReference>
<feature type="domain" description="HAMP" evidence="12">
    <location>
        <begin position="161"/>
        <end position="214"/>
    </location>
</feature>
<keyword evidence="4" id="KW-0597">Phosphoprotein</keyword>
<sequence length="416" mass="46497">MKISKTLQSRIIFYFCGYLAILLFVYSIAISGMLKLSEDWAFNRQLSEISDIVLEKYQQEGKIPKNLPMHITAYSDISKIPQPLKKHILDQPPGIFEITDDLDTHAAIVPVDSGGRHLYIFYHVASIEATDWFQMYISLLAGGIGLLVLLLGWGIARSLSNRILNPISNLAGAVQSLPLDGNSIELPYVASQDEIGMLTEKINQLLRKISDFTSREREFTSHASHELRTPVSVVKSAVELLYQRIEKTDQKLRGPLERISRSIADIESLISTFLMLARERQDPVRNDFCNLKQIADSIVDKYLYILGSKPVKVEVRVSESSPLIAPVTLVEIAFGNLVKNAFQYTINGRVVINIFKGGVSVQDSGPGFDTCAKPGIGLTIVERLCDKMNWQFIKQQNTGNSTQVDLIFTPDSSFNA</sequence>
<name>K0N8U4_DESTT</name>
<evidence type="ECO:0000259" key="11">
    <source>
        <dbReference type="PROSITE" id="PS50109"/>
    </source>
</evidence>
<evidence type="ECO:0000313" key="14">
    <source>
        <dbReference type="Proteomes" id="UP000007347"/>
    </source>
</evidence>
<keyword evidence="8 10" id="KW-1133">Transmembrane helix</keyword>